<organism evidence="3 4">
    <name type="scientific">gamma proteobacterium HTCC2207</name>
    <dbReference type="NCBI Taxonomy" id="314287"/>
    <lineage>
        <taxon>Bacteria</taxon>
        <taxon>Pseudomonadati</taxon>
        <taxon>Pseudomonadota</taxon>
        <taxon>Gammaproteobacteria</taxon>
        <taxon>Cellvibrionales</taxon>
        <taxon>Porticoccaceae</taxon>
        <taxon>SAR92 clade</taxon>
    </lineage>
</organism>
<dbReference type="Pfam" id="PF02517">
    <property type="entry name" value="Rce1-like"/>
    <property type="match status" value="1"/>
</dbReference>
<sequence>MYLYSINGTSYGYSLEFFLTFALLYPYVEEIVFRGLIQPALGKKLPGSNAIISNANIVTSLLFSSAHLINHSPLWALATFIPSLIYGYSMDRYKTLYAPTILHCVYNAGYFAVAGQM</sequence>
<evidence type="ECO:0000256" key="1">
    <source>
        <dbReference type="SAM" id="Phobius"/>
    </source>
</evidence>
<dbReference type="GO" id="GO:0004175">
    <property type="term" value="F:endopeptidase activity"/>
    <property type="evidence" value="ECO:0007669"/>
    <property type="project" value="UniProtKB-ARBA"/>
</dbReference>
<keyword evidence="4" id="KW-1185">Reference proteome</keyword>
<feature type="transmembrane region" description="Helical" evidence="1">
    <location>
        <begin position="12"/>
        <end position="28"/>
    </location>
</feature>
<feature type="transmembrane region" description="Helical" evidence="1">
    <location>
        <begin position="49"/>
        <end position="66"/>
    </location>
</feature>
<dbReference type="STRING" id="314287.GB2207_02995"/>
<evidence type="ECO:0000259" key="2">
    <source>
        <dbReference type="Pfam" id="PF02517"/>
    </source>
</evidence>
<reference evidence="3 4" key="1">
    <citation type="submission" date="2006-03" db="EMBL/GenBank/DDBJ databases">
        <authorList>
            <person name="Giovannoni S.J."/>
            <person name="Cho J.-C."/>
            <person name="Ferriera S."/>
            <person name="Johnson J."/>
            <person name="Kravitz S."/>
            <person name="Halpern A."/>
            <person name="Remington K."/>
            <person name="Beeson K."/>
            <person name="Tran B."/>
            <person name="Rogers Y.-H."/>
            <person name="Friedman R."/>
            <person name="Venter J.C."/>
        </authorList>
    </citation>
    <scope>NUCLEOTIDE SEQUENCE [LARGE SCALE GENOMIC DNA]</scope>
    <source>
        <strain evidence="3 4">HTCC2207</strain>
    </source>
</reference>
<dbReference type="NCBIfam" id="NF033192">
    <property type="entry name" value="JDVT-CAAX"/>
    <property type="match status" value="1"/>
</dbReference>
<dbReference type="HOGENOM" id="CLU_2081408_0_0_6"/>
<dbReference type="GO" id="GO:0080120">
    <property type="term" value="P:CAAX-box protein maturation"/>
    <property type="evidence" value="ECO:0007669"/>
    <property type="project" value="UniProtKB-ARBA"/>
</dbReference>
<dbReference type="InterPro" id="IPR003675">
    <property type="entry name" value="Rce1/LyrA-like_dom"/>
</dbReference>
<dbReference type="EMBL" id="AAPI01000010">
    <property type="protein sequence ID" value="EAS46098.1"/>
    <property type="molecule type" value="Genomic_DNA"/>
</dbReference>
<dbReference type="PANTHER" id="PTHR43592:SF15">
    <property type="entry name" value="CAAX AMINO TERMINAL PROTEASE FAMILY PROTEIN"/>
    <property type="match status" value="1"/>
</dbReference>
<keyword evidence="1" id="KW-0812">Transmembrane</keyword>
<dbReference type="eggNOG" id="COG1266">
    <property type="taxonomic scope" value="Bacteria"/>
</dbReference>
<keyword evidence="1" id="KW-0472">Membrane</keyword>
<name>Q1YPD7_9GAMM</name>
<evidence type="ECO:0000313" key="4">
    <source>
        <dbReference type="Proteomes" id="UP000005555"/>
    </source>
</evidence>
<evidence type="ECO:0000313" key="3">
    <source>
        <dbReference type="EMBL" id="EAS46098.1"/>
    </source>
</evidence>
<comment type="caution">
    <text evidence="3">The sequence shown here is derived from an EMBL/GenBank/DDBJ whole genome shotgun (WGS) entry which is preliminary data.</text>
</comment>
<keyword evidence="1" id="KW-1133">Transmembrane helix</keyword>
<dbReference type="PANTHER" id="PTHR43592">
    <property type="entry name" value="CAAX AMINO TERMINAL PROTEASE"/>
    <property type="match status" value="1"/>
</dbReference>
<dbReference type="AlphaFoldDB" id="Q1YPD7"/>
<dbReference type="Proteomes" id="UP000005555">
    <property type="component" value="Unassembled WGS sequence"/>
</dbReference>
<accession>Q1YPD7</accession>
<proteinExistence type="predicted"/>
<protein>
    <recommendedName>
        <fullName evidence="2">CAAX prenyl protease 2/Lysostaphin resistance protein A-like domain-containing protein</fullName>
    </recommendedName>
</protein>
<gene>
    <name evidence="3" type="ORF">GB2207_02995</name>
</gene>
<feature type="transmembrane region" description="Helical" evidence="1">
    <location>
        <begin position="72"/>
        <end position="89"/>
    </location>
</feature>
<feature type="domain" description="CAAX prenyl protease 2/Lysostaphin resistance protein A-like" evidence="2">
    <location>
        <begin position="17"/>
        <end position="108"/>
    </location>
</feature>